<comment type="caution">
    <text evidence="1">The sequence shown here is derived from an EMBL/GenBank/DDBJ whole genome shotgun (WGS) entry which is preliminary data.</text>
</comment>
<protein>
    <recommendedName>
        <fullName evidence="3">Protein ALP1-like</fullName>
    </recommendedName>
</protein>
<reference evidence="1 2" key="1">
    <citation type="submission" date="2019-08" db="EMBL/GenBank/DDBJ databases">
        <title>Whole genome of Aphis craccivora.</title>
        <authorList>
            <person name="Voronova N.V."/>
            <person name="Shulinski R.S."/>
            <person name="Bandarenka Y.V."/>
            <person name="Zhorov D.G."/>
            <person name="Warner D."/>
        </authorList>
    </citation>
    <scope>NUCLEOTIDE SEQUENCE [LARGE SCALE GENOMIC DNA]</scope>
    <source>
        <strain evidence="1">180601</strain>
        <tissue evidence="1">Whole Body</tissue>
    </source>
</reference>
<dbReference type="Proteomes" id="UP000478052">
    <property type="component" value="Unassembled WGS sequence"/>
</dbReference>
<dbReference type="EMBL" id="VUJU01012029">
    <property type="protein sequence ID" value="KAF0708992.1"/>
    <property type="molecule type" value="Genomic_DNA"/>
</dbReference>
<dbReference type="AlphaFoldDB" id="A0A6G0VTC2"/>
<evidence type="ECO:0000313" key="1">
    <source>
        <dbReference type="EMBL" id="KAF0708992.1"/>
    </source>
</evidence>
<organism evidence="1 2">
    <name type="scientific">Aphis craccivora</name>
    <name type="common">Cowpea aphid</name>
    <dbReference type="NCBI Taxonomy" id="307492"/>
    <lineage>
        <taxon>Eukaryota</taxon>
        <taxon>Metazoa</taxon>
        <taxon>Ecdysozoa</taxon>
        <taxon>Arthropoda</taxon>
        <taxon>Hexapoda</taxon>
        <taxon>Insecta</taxon>
        <taxon>Pterygota</taxon>
        <taxon>Neoptera</taxon>
        <taxon>Paraneoptera</taxon>
        <taxon>Hemiptera</taxon>
        <taxon>Sternorrhyncha</taxon>
        <taxon>Aphidomorpha</taxon>
        <taxon>Aphidoidea</taxon>
        <taxon>Aphididae</taxon>
        <taxon>Aphidini</taxon>
        <taxon>Aphis</taxon>
        <taxon>Aphis</taxon>
    </lineage>
</organism>
<sequence>MRRRKKRQFWVHPIIENKNESKFNLIYNSLRMYDDTFLNYFRMSKN</sequence>
<proteinExistence type="predicted"/>
<dbReference type="OrthoDB" id="6596065at2759"/>
<evidence type="ECO:0008006" key="3">
    <source>
        <dbReference type="Google" id="ProtNLM"/>
    </source>
</evidence>
<name>A0A6G0VTC2_APHCR</name>
<accession>A0A6G0VTC2</accession>
<evidence type="ECO:0000313" key="2">
    <source>
        <dbReference type="Proteomes" id="UP000478052"/>
    </source>
</evidence>
<keyword evidence="2" id="KW-1185">Reference proteome</keyword>
<gene>
    <name evidence="1" type="ORF">FWK35_00036054</name>
</gene>